<feature type="region of interest" description="Disordered" evidence="1">
    <location>
        <begin position="431"/>
        <end position="457"/>
    </location>
</feature>
<feature type="compositionally biased region" description="Low complexity" evidence="1">
    <location>
        <begin position="638"/>
        <end position="650"/>
    </location>
</feature>
<feature type="region of interest" description="Disordered" evidence="1">
    <location>
        <begin position="1013"/>
        <end position="1037"/>
    </location>
</feature>
<feature type="compositionally biased region" description="Polar residues" evidence="1">
    <location>
        <begin position="401"/>
        <end position="415"/>
    </location>
</feature>
<dbReference type="OrthoDB" id="267477at2759"/>
<feature type="compositionally biased region" description="Low complexity" evidence="1">
    <location>
        <begin position="88"/>
        <end position="107"/>
    </location>
</feature>
<dbReference type="Proteomes" id="UP000674318">
    <property type="component" value="Unassembled WGS sequence"/>
</dbReference>
<gene>
    <name evidence="2" type="ORF">JKF63_06158</name>
</gene>
<dbReference type="KEGG" id="phet:94292186"/>
<feature type="region of interest" description="Disordered" evidence="1">
    <location>
        <begin position="387"/>
        <end position="415"/>
    </location>
</feature>
<feature type="compositionally biased region" description="Low complexity" evidence="1">
    <location>
        <begin position="1710"/>
        <end position="1724"/>
    </location>
</feature>
<feature type="region of interest" description="Disordered" evidence="1">
    <location>
        <begin position="175"/>
        <end position="205"/>
    </location>
</feature>
<sequence>MSAFATMTMDTLTVQLTNLLALHLDEDTNEDDVVFATFDYIRGVHTVAQMLFTGRRFNEMQWCLCLCQTALEEISSGSVTAVPTAAVDTTSEGEAVPTPATAAPSTTGNTSGLFSESERAARSIRKMSSLSQNAVSKQRRASLVLHNEEDRRVFSALASRTAQLQKRLDSAVRAGWGDRDNDCRFENPSQASRDDKDETRNRGQTLTSIDFFKRHLQRLPSSAPMTLAPLPHASHSLQDCGAQAARPPASAPSERAISTPCHLPESNMWGQFGRTRRKATYPAPEALPRVAPPPPPLSPPPPLVRGNVIAGQSFAIGWNGCRILPPSTSSGRPSCRSSYGSIAAAGGDDGMQRARQLYGSLREEDMPLCLREVWRESHLLSAHAPLSSLPSVGAPPLSSEALAQSNPSESYQATQEVSSIEAIVGSDEGYSDTLRVHNSDPDGSAPARSTLRSVVAPTPRRRELSIPTSALGIGSSESNAMVSPASLQLKGGVGLLSDHTHTANGASSATVPSTCPESPVVVSTTSTQFPLLSASAAADPLPPLAALAVTTSTTSAASSNAVLAVKSARHTIEFATGSLKALHQRCAQTLEQCDELAFSRLPHIAREALIEGGMRQTLDEHACIKKSTGSGGGGGERSASLASPTSAGTSTTPNCFIEAVQLTETRALPHILSSVLTAAASPAAIAEQRQLQRVKPPPLLSPLPSLPSHQLSPNAVRQLHELRVVCEEQLTASEADAHEMRLLWQVLDGRRDSRVALPHVCGVAESDQCHLGRCTQRIPCDSPHRECFGERPSEQRTGAGCPGEGRVPGAAPPPLTSVQAAPAKAKGTTVTTGEGTRQTSVLSSATSPSPPKRCTGSQGIGSSSSSRSCIPTAATHDFASPIATATAFPIVSASNTPSVLVEGHDSNQGCASDSSVTLSDRCRRLHKRPLEASGAVPAEVDQPACASPHDDGETAVARCETTLVFPAIDTASSAGMGVGEDVREKGGLLLGAPDTMQFAVAASPFCNRALHGGTQEDSSAAEKRFGVTPAASSAQPSQMALHDCVGDAAGHYTYNTAVDALVHARLAHGSSEVPRHEARAPAAAAAAVDDEDEPRTVEETLVAWRRTLQAMDSTSTAVEGARDPGTQAVEENVAAARSFLHTSGGGGLATTLFATGLREVDGGVRPRQHGIRCATAVTRGHSTRRIVSNVLSEVSRHVHPCDIVIPAWKRSVPPHPQLAFFSIPNTPPTGVDEARASTEEPEPALCGAAGATTPGIGCTLGAHTTRSASTSAALTFTSAAPLLPLSPPSSAAAATTGLSSEGLRVDNTLPALRAQATPLELPLVSVGEDARSHLAPSAGSSRTSFFELTSVSPSMAAVADLFQQLQAARRLSNVLLGVEDWTAVAPELLARSLPLSVRVVRIQSWWRQRLAVRLRQERRTLLGAYLAKEELRDAAALRLQRQIRVHWAQQALGHRTAACAAYTAQRVAAEQMSTKHTCFITDFIGGGLTFGPSSSITTTPSFHGRPNRGVSPHILGGCGSASASQQVHRAHAGCITSTTGEDRSPATLRRLNGVAPLADDGLDRDCGRCKRAYRTPWKAAATPSLVVAKAKTNPTGDVLLPPTNEASLLSAQPGLANTAAQRIQRWYRCHLVRLYTAQLCRDVRVLSAVVTRRAPLDDIRTILDAAAFPASAAVPPMRQRTSDGVCAGAAEHSVGSPSLATGSESPHSPPNSTTTRLSTTSPREPANDLDRVVIHSLLDRCTGDVYESYLQRGLAARRLGDCKTPLERVSLRDLQRISQKRQEESDKLRQLQEREQRQKVEHQQRRDRQVLEASTTIQRIGRGWRWRRWLRERQLRIRRYADHHQVEFLSRPPLNGIHSAPLATSDNLAAQPVISSGNGLCMRLAGGEAVMSHIMLRLQVAHPQWFGVVAHSTTAPYLSLHGTPAQLAAVATTGAFVAAFASRAEVYSRYRHACARSVQFAWRLHRAKKKARRPEAEAHGLRK</sequence>
<organism evidence="2 3">
    <name type="scientific">Porcisia hertigi</name>
    <dbReference type="NCBI Taxonomy" id="2761500"/>
    <lineage>
        <taxon>Eukaryota</taxon>
        <taxon>Discoba</taxon>
        <taxon>Euglenozoa</taxon>
        <taxon>Kinetoplastea</taxon>
        <taxon>Metakinetoplastina</taxon>
        <taxon>Trypanosomatida</taxon>
        <taxon>Trypanosomatidae</taxon>
        <taxon>Leishmaniinae</taxon>
        <taxon>Porcisia</taxon>
    </lineage>
</organism>
<feature type="compositionally biased region" description="Low complexity" evidence="1">
    <location>
        <begin position="243"/>
        <end position="256"/>
    </location>
</feature>
<feature type="compositionally biased region" description="Polar residues" evidence="1">
    <location>
        <begin position="1695"/>
        <end position="1706"/>
    </location>
</feature>
<accession>A0A836LEJ9</accession>
<feature type="region of interest" description="Disordered" evidence="1">
    <location>
        <begin position="790"/>
        <end position="869"/>
    </location>
</feature>
<feature type="region of interest" description="Disordered" evidence="1">
    <location>
        <begin position="243"/>
        <end position="262"/>
    </location>
</feature>
<keyword evidence="3" id="KW-1185">Reference proteome</keyword>
<feature type="compositionally biased region" description="Low complexity" evidence="1">
    <location>
        <begin position="827"/>
        <end position="839"/>
    </location>
</feature>
<dbReference type="EMBL" id="JAFJZO010000015">
    <property type="protein sequence ID" value="KAG5509149.1"/>
    <property type="molecule type" value="Genomic_DNA"/>
</dbReference>
<dbReference type="RefSeq" id="XP_067758456.1">
    <property type="nucleotide sequence ID" value="XM_067902109.1"/>
</dbReference>
<feature type="compositionally biased region" description="Basic and acidic residues" evidence="1">
    <location>
        <begin position="192"/>
        <end position="201"/>
    </location>
</feature>
<feature type="region of interest" description="Disordered" evidence="1">
    <location>
        <begin position="1778"/>
        <end position="1808"/>
    </location>
</feature>
<name>A0A836LEJ9_9TRYP</name>
<feature type="region of interest" description="Disordered" evidence="1">
    <location>
        <begin position="624"/>
        <end position="650"/>
    </location>
</feature>
<feature type="compositionally biased region" description="Basic and acidic residues" evidence="1">
    <location>
        <begin position="175"/>
        <end position="185"/>
    </location>
</feature>
<dbReference type="GeneID" id="94292186"/>
<proteinExistence type="predicted"/>
<comment type="caution">
    <text evidence="2">The sequence shown here is derived from an EMBL/GenBank/DDBJ whole genome shotgun (WGS) entry which is preliminary data.</text>
</comment>
<feature type="region of interest" description="Disordered" evidence="1">
    <location>
        <begin position="1679"/>
        <end position="1728"/>
    </location>
</feature>
<feature type="compositionally biased region" description="Low complexity" evidence="1">
    <location>
        <begin position="856"/>
        <end position="868"/>
    </location>
</feature>
<evidence type="ECO:0000313" key="3">
    <source>
        <dbReference type="Proteomes" id="UP000674318"/>
    </source>
</evidence>
<evidence type="ECO:0000313" key="2">
    <source>
        <dbReference type="EMBL" id="KAG5509149.1"/>
    </source>
</evidence>
<reference evidence="2 3" key="1">
    <citation type="submission" date="2021-02" db="EMBL/GenBank/DDBJ databases">
        <title>Porcisia hertigi Genome sequencing and assembly.</title>
        <authorList>
            <person name="Almutairi H."/>
            <person name="Gatherer D."/>
        </authorList>
    </citation>
    <scope>NUCLEOTIDE SEQUENCE [LARGE SCALE GENOMIC DNA]</scope>
    <source>
        <strain evidence="2 3">C119</strain>
    </source>
</reference>
<protein>
    <submittedName>
        <fullName evidence="2">Uncharacterized protein</fullName>
    </submittedName>
</protein>
<dbReference type="PROSITE" id="PS50096">
    <property type="entry name" value="IQ"/>
    <property type="match status" value="1"/>
</dbReference>
<feature type="region of interest" description="Disordered" evidence="1">
    <location>
        <begin position="88"/>
        <end position="118"/>
    </location>
</feature>
<evidence type="ECO:0000256" key="1">
    <source>
        <dbReference type="SAM" id="MobiDB-lite"/>
    </source>
</evidence>